<evidence type="ECO:0000256" key="1">
    <source>
        <dbReference type="SAM" id="SignalP"/>
    </source>
</evidence>
<keyword evidence="1" id="KW-0732">Signal</keyword>
<feature type="signal peptide" evidence="1">
    <location>
        <begin position="1"/>
        <end position="17"/>
    </location>
</feature>
<keyword evidence="3" id="KW-1185">Reference proteome</keyword>
<dbReference type="EMBL" id="KN880521">
    <property type="protein sequence ID" value="KIY67633.1"/>
    <property type="molecule type" value="Genomic_DNA"/>
</dbReference>
<dbReference type="GO" id="GO:0005576">
    <property type="term" value="C:extracellular region"/>
    <property type="evidence" value="ECO:0007669"/>
    <property type="project" value="TreeGrafter"/>
</dbReference>
<accession>A0A0D7BAP9</accession>
<feature type="chain" id="PRO_5002317025" evidence="1">
    <location>
        <begin position="18"/>
        <end position="195"/>
    </location>
</feature>
<dbReference type="Proteomes" id="UP000054007">
    <property type="component" value="Unassembled WGS sequence"/>
</dbReference>
<dbReference type="InterPro" id="IPR021054">
    <property type="entry name" value="Cell_wall_mannoprotein_1"/>
</dbReference>
<dbReference type="AlphaFoldDB" id="A0A0D7BAP9"/>
<organism evidence="2 3">
    <name type="scientific">Cylindrobasidium torrendii FP15055 ss-10</name>
    <dbReference type="NCBI Taxonomy" id="1314674"/>
    <lineage>
        <taxon>Eukaryota</taxon>
        <taxon>Fungi</taxon>
        <taxon>Dikarya</taxon>
        <taxon>Basidiomycota</taxon>
        <taxon>Agaricomycotina</taxon>
        <taxon>Agaricomycetes</taxon>
        <taxon>Agaricomycetidae</taxon>
        <taxon>Agaricales</taxon>
        <taxon>Marasmiineae</taxon>
        <taxon>Physalacriaceae</taxon>
        <taxon>Cylindrobasidium</taxon>
    </lineage>
</organism>
<dbReference type="OrthoDB" id="3485059at2759"/>
<sequence>MVSRFALVFCLATLGFASPVKRDVATVEADIANIDTQVTALQASIDAFPATGGTLVNALAIHTSATNLISTIDGATADTKATDAFSEEEGTTILGLVEALEPKIFGSLTSIADKKPAFECAYPALRLVTVLTTREALPIGGVPAIVLQDIKNLDTSTAAFADALIANSPADLATEANAIKDDIAAAFDTAIAVYS</sequence>
<proteinExistence type="predicted"/>
<protein>
    <submittedName>
        <fullName evidence="2">Hydrophobic surface binding protein</fullName>
    </submittedName>
</protein>
<reference evidence="2 3" key="1">
    <citation type="journal article" date="2015" name="Fungal Genet. Biol.">
        <title>Evolution of novel wood decay mechanisms in Agaricales revealed by the genome sequences of Fistulina hepatica and Cylindrobasidium torrendii.</title>
        <authorList>
            <person name="Floudas D."/>
            <person name="Held B.W."/>
            <person name="Riley R."/>
            <person name="Nagy L.G."/>
            <person name="Koehler G."/>
            <person name="Ransdell A.S."/>
            <person name="Younus H."/>
            <person name="Chow J."/>
            <person name="Chiniquy J."/>
            <person name="Lipzen A."/>
            <person name="Tritt A."/>
            <person name="Sun H."/>
            <person name="Haridas S."/>
            <person name="LaButti K."/>
            <person name="Ohm R.A."/>
            <person name="Kues U."/>
            <person name="Blanchette R.A."/>
            <person name="Grigoriev I.V."/>
            <person name="Minto R.E."/>
            <person name="Hibbett D.S."/>
        </authorList>
    </citation>
    <scope>NUCLEOTIDE SEQUENCE [LARGE SCALE GENOMIC DNA]</scope>
    <source>
        <strain evidence="2 3">FP15055 ss-10</strain>
    </source>
</reference>
<gene>
    <name evidence="2" type="ORF">CYLTODRAFT_396725</name>
</gene>
<dbReference type="PANTHER" id="PTHR38123">
    <property type="entry name" value="CELL WALL SERINE-THREONINE-RICH GALACTOMANNOPROTEIN MP1 (AFU_ORTHOLOGUE AFUA_4G03240)"/>
    <property type="match status" value="1"/>
</dbReference>
<dbReference type="PANTHER" id="PTHR38123:SF1">
    <property type="entry name" value="HYDROPHOBIC SURFACE BINDING PROTEIN"/>
    <property type="match status" value="1"/>
</dbReference>
<name>A0A0D7BAP9_9AGAR</name>
<dbReference type="Gene3D" id="1.20.1280.140">
    <property type="match status" value="1"/>
</dbReference>
<evidence type="ECO:0000313" key="2">
    <source>
        <dbReference type="EMBL" id="KIY67633.1"/>
    </source>
</evidence>
<dbReference type="Pfam" id="PF12296">
    <property type="entry name" value="HsbA"/>
    <property type="match status" value="1"/>
</dbReference>
<evidence type="ECO:0000313" key="3">
    <source>
        <dbReference type="Proteomes" id="UP000054007"/>
    </source>
</evidence>